<comment type="similarity">
    <text evidence="2">Belongs to the amino acid/polyamine transporter 2 family. Amino acid/auxin permease (AAAP) (TC 2.A.18.1) subfamily.</text>
</comment>
<evidence type="ECO:0000256" key="10">
    <source>
        <dbReference type="ARBA" id="ARBA00045588"/>
    </source>
</evidence>
<feature type="transmembrane region" description="Helical" evidence="11">
    <location>
        <begin position="465"/>
        <end position="485"/>
    </location>
</feature>
<dbReference type="GO" id="GO:0015293">
    <property type="term" value="F:symporter activity"/>
    <property type="evidence" value="ECO:0007669"/>
    <property type="project" value="UniProtKB-KW"/>
</dbReference>
<evidence type="ECO:0000256" key="11">
    <source>
        <dbReference type="SAM" id="Phobius"/>
    </source>
</evidence>
<feature type="domain" description="Amino acid transporter transmembrane" evidence="12">
    <location>
        <begin position="75"/>
        <end position="482"/>
    </location>
</feature>
<dbReference type="GO" id="GO:0009734">
    <property type="term" value="P:auxin-activated signaling pathway"/>
    <property type="evidence" value="ECO:0007669"/>
    <property type="project" value="UniProtKB-KW"/>
</dbReference>
<keyword evidence="5" id="KW-0769">Symport</keyword>
<feature type="transmembrane region" description="Helical" evidence="11">
    <location>
        <begin position="407"/>
        <end position="427"/>
    </location>
</feature>
<feature type="transmembrane region" description="Helical" evidence="11">
    <location>
        <begin position="433"/>
        <end position="453"/>
    </location>
</feature>
<comment type="subcellular location">
    <subcellularLocation>
        <location evidence="1">Endomembrane system</location>
        <topology evidence="1">Multi-pass membrane protein</topology>
    </subcellularLocation>
</comment>
<feature type="transmembrane region" description="Helical" evidence="11">
    <location>
        <begin position="78"/>
        <end position="99"/>
    </location>
</feature>
<keyword evidence="6" id="KW-0029">Amino-acid transport</keyword>
<keyword evidence="4 11" id="KW-0812">Transmembrane</keyword>
<evidence type="ECO:0000256" key="8">
    <source>
        <dbReference type="ARBA" id="ARBA00023136"/>
    </source>
</evidence>
<reference evidence="13 14" key="1">
    <citation type="journal article" date="2023" name="G3 (Bethesda)">
        <title>A haplotype-resolved chromosome-scale genome for Quercus rubra L. provides insights into the genetics of adaptive traits for red oak species.</title>
        <authorList>
            <person name="Kapoor B."/>
            <person name="Jenkins J."/>
            <person name="Schmutz J."/>
            <person name="Zhebentyayeva T."/>
            <person name="Kuelheim C."/>
            <person name="Coggeshall M."/>
            <person name="Heim C."/>
            <person name="Lasky J.R."/>
            <person name="Leites L."/>
            <person name="Islam-Faridi N."/>
            <person name="Romero-Severson J."/>
            <person name="DeLeo V.L."/>
            <person name="Lucas S.M."/>
            <person name="Lazic D."/>
            <person name="Gailing O."/>
            <person name="Carlson J."/>
            <person name="Staton M."/>
        </authorList>
    </citation>
    <scope>NUCLEOTIDE SEQUENCE [LARGE SCALE GENOMIC DNA]</scope>
    <source>
        <strain evidence="13">Pseudo-F2</strain>
    </source>
</reference>
<gene>
    <name evidence="13" type="ORF">RGQ29_004789</name>
</gene>
<evidence type="ECO:0000256" key="5">
    <source>
        <dbReference type="ARBA" id="ARBA00022847"/>
    </source>
</evidence>
<feature type="transmembrane region" description="Helical" evidence="11">
    <location>
        <begin position="225"/>
        <end position="248"/>
    </location>
</feature>
<keyword evidence="3" id="KW-0813">Transport</keyword>
<dbReference type="PANTHER" id="PTHR48017">
    <property type="entry name" value="OS05G0424000 PROTEIN-RELATED"/>
    <property type="match status" value="1"/>
</dbReference>
<dbReference type="GO" id="GO:0012505">
    <property type="term" value="C:endomembrane system"/>
    <property type="evidence" value="ECO:0007669"/>
    <property type="project" value="UniProtKB-SubCell"/>
</dbReference>
<keyword evidence="8 11" id="KW-0472">Membrane</keyword>
<evidence type="ECO:0000256" key="9">
    <source>
        <dbReference type="ARBA" id="ARBA00023294"/>
    </source>
</evidence>
<proteinExistence type="inferred from homology"/>
<evidence type="ECO:0000256" key="1">
    <source>
        <dbReference type="ARBA" id="ARBA00004127"/>
    </source>
</evidence>
<evidence type="ECO:0000256" key="6">
    <source>
        <dbReference type="ARBA" id="ARBA00022970"/>
    </source>
</evidence>
<keyword evidence="9" id="KW-0927">Auxin signaling pathway</keyword>
<protein>
    <recommendedName>
        <fullName evidence="12">Amino acid transporter transmembrane domain-containing protein</fullName>
    </recommendedName>
</protein>
<evidence type="ECO:0000256" key="7">
    <source>
        <dbReference type="ARBA" id="ARBA00022989"/>
    </source>
</evidence>
<name>A0AAN7E2N5_QUERU</name>
<sequence>MGEMVELDYKQVMPLSPSPSPSPSNTKTLEGLMEVITIKDSTDPSKESTTKSTNLQGHQQNLQEAWLPITESRNGNSIYAMFHLLCSGIGFQALSIPVAFATLGWAWGIICLSLAFAWQLYTIFILVQLHELVPGIRYSRYLQLAIVSFGPKLGKLLALFPVMYSSGGACVLMIINGGRTLDHLFKTICDHEATCHVQSLTSTEWFLVFTCVAILVAQLPNLNSMVGVSLIGAITAIGYCILILVLSITKGRPIDISYGQFDVAKSNIEKISDILNALGIIALAFRGHNLILEIQGTLPSNQRHTSYKPMCAGVTISYIVIAMCQFPLAIVGFWAYGNKIPFSGGLLSAFSQIHGANTSKLIMGSIYLLVLVNYLCAFQVYAMPVFDNLEMRYTTKKKKPCPKWVRTCLRIFFGGLTFFVAVAVPFLGSLALLIGGMVLPMTFAYPCFMWIAMKKPRPNGVVWSINLGLGCLGIFFSVLIVIAAARTLADKGLNANFFRP</sequence>
<feature type="transmembrane region" description="Helical" evidence="11">
    <location>
        <begin position="105"/>
        <end position="127"/>
    </location>
</feature>
<evidence type="ECO:0000313" key="13">
    <source>
        <dbReference type="EMBL" id="KAK4562064.1"/>
    </source>
</evidence>
<comment type="caution">
    <text evidence="13">The sequence shown here is derived from an EMBL/GenBank/DDBJ whole genome shotgun (WGS) entry which is preliminary data.</text>
</comment>
<accession>A0AAN7E2N5</accession>
<feature type="transmembrane region" description="Helical" evidence="11">
    <location>
        <begin position="156"/>
        <end position="175"/>
    </location>
</feature>
<dbReference type="Proteomes" id="UP001324115">
    <property type="component" value="Unassembled WGS sequence"/>
</dbReference>
<evidence type="ECO:0000256" key="2">
    <source>
        <dbReference type="ARBA" id="ARBA00005590"/>
    </source>
</evidence>
<comment type="function">
    <text evidence="10">Carrier protein involved in proton-driven auxin influx. Mediates the formation of auxin gradient from developing leaves (site of auxin biosynthesis) to tips by contributing to the loading of auxin in vascular tissues and facilitating acropetal (base to tip) auxin transport within inner tissues of the root apex, and basipetal (tip to base) auxin transport within outer tissues of the root apex. May be involved in lateral roots and nodules formation.</text>
</comment>
<evidence type="ECO:0000256" key="3">
    <source>
        <dbReference type="ARBA" id="ARBA00022448"/>
    </source>
</evidence>
<evidence type="ECO:0000256" key="4">
    <source>
        <dbReference type="ARBA" id="ARBA00022692"/>
    </source>
</evidence>
<dbReference type="GO" id="GO:0006865">
    <property type="term" value="P:amino acid transport"/>
    <property type="evidence" value="ECO:0007669"/>
    <property type="project" value="UniProtKB-KW"/>
</dbReference>
<dbReference type="EMBL" id="JAXUIC010000011">
    <property type="protein sequence ID" value="KAK4562064.1"/>
    <property type="molecule type" value="Genomic_DNA"/>
</dbReference>
<dbReference type="AlphaFoldDB" id="A0AAN7E2N5"/>
<dbReference type="Pfam" id="PF01490">
    <property type="entry name" value="Aa_trans"/>
    <property type="match status" value="1"/>
</dbReference>
<dbReference type="InterPro" id="IPR013057">
    <property type="entry name" value="AA_transpt_TM"/>
</dbReference>
<evidence type="ECO:0000313" key="14">
    <source>
        <dbReference type="Proteomes" id="UP001324115"/>
    </source>
</evidence>
<keyword evidence="14" id="KW-1185">Reference proteome</keyword>
<feature type="transmembrane region" description="Helical" evidence="11">
    <location>
        <begin position="310"/>
        <end position="336"/>
    </location>
</feature>
<keyword evidence="7 11" id="KW-1133">Transmembrane helix</keyword>
<feature type="transmembrane region" description="Helical" evidence="11">
    <location>
        <begin position="366"/>
        <end position="386"/>
    </location>
</feature>
<evidence type="ECO:0000259" key="12">
    <source>
        <dbReference type="Pfam" id="PF01490"/>
    </source>
</evidence>
<organism evidence="13 14">
    <name type="scientific">Quercus rubra</name>
    <name type="common">Northern red oak</name>
    <name type="synonym">Quercus borealis</name>
    <dbReference type="NCBI Taxonomy" id="3512"/>
    <lineage>
        <taxon>Eukaryota</taxon>
        <taxon>Viridiplantae</taxon>
        <taxon>Streptophyta</taxon>
        <taxon>Embryophyta</taxon>
        <taxon>Tracheophyta</taxon>
        <taxon>Spermatophyta</taxon>
        <taxon>Magnoliopsida</taxon>
        <taxon>eudicotyledons</taxon>
        <taxon>Gunneridae</taxon>
        <taxon>Pentapetalae</taxon>
        <taxon>rosids</taxon>
        <taxon>fabids</taxon>
        <taxon>Fagales</taxon>
        <taxon>Fagaceae</taxon>
        <taxon>Quercus</taxon>
    </lineage>
</organism>